<dbReference type="SMART" id="SM00367">
    <property type="entry name" value="LRR_CC"/>
    <property type="match status" value="5"/>
</dbReference>
<evidence type="ECO:0000313" key="2">
    <source>
        <dbReference type="Proteomes" id="UP000007110"/>
    </source>
</evidence>
<dbReference type="OrthoDB" id="16120at2759"/>
<dbReference type="GO" id="GO:0019005">
    <property type="term" value="C:SCF ubiquitin ligase complex"/>
    <property type="evidence" value="ECO:0000318"/>
    <property type="project" value="GO_Central"/>
</dbReference>
<dbReference type="GO" id="GO:0031146">
    <property type="term" value="P:SCF-dependent proteasomal ubiquitin-dependent protein catabolic process"/>
    <property type="evidence" value="ECO:0000318"/>
    <property type="project" value="GO_Central"/>
</dbReference>
<dbReference type="Proteomes" id="UP000007110">
    <property type="component" value="Unassembled WGS sequence"/>
</dbReference>
<protein>
    <submittedName>
        <fullName evidence="1">Uncharacterized protein</fullName>
    </submittedName>
</protein>
<dbReference type="SUPFAM" id="SSF52047">
    <property type="entry name" value="RNI-like"/>
    <property type="match status" value="1"/>
</dbReference>
<accession>A0A7M7NYH3</accession>
<organism evidence="1 2">
    <name type="scientific">Strongylocentrotus purpuratus</name>
    <name type="common">Purple sea urchin</name>
    <dbReference type="NCBI Taxonomy" id="7668"/>
    <lineage>
        <taxon>Eukaryota</taxon>
        <taxon>Metazoa</taxon>
        <taxon>Echinodermata</taxon>
        <taxon>Eleutherozoa</taxon>
        <taxon>Echinozoa</taxon>
        <taxon>Echinoidea</taxon>
        <taxon>Euechinoidea</taxon>
        <taxon>Echinacea</taxon>
        <taxon>Camarodonta</taxon>
        <taxon>Echinidea</taxon>
        <taxon>Strongylocentrotidae</taxon>
        <taxon>Strongylocentrotus</taxon>
    </lineage>
</organism>
<proteinExistence type="predicted"/>
<dbReference type="EnsemblMetazoa" id="XM_030985303">
    <property type="protein sequence ID" value="XP_030841163"/>
    <property type="gene ID" value="LOC100891570"/>
</dbReference>
<dbReference type="GeneID" id="100891570"/>
<dbReference type="KEGG" id="spu:100891570"/>
<dbReference type="InterPro" id="IPR006553">
    <property type="entry name" value="Leu-rich_rpt_Cys-con_subtyp"/>
</dbReference>
<name>A0A7M7NYH3_STRPU</name>
<sequence length="517" mass="58267">MPQCKATVTLQHLCISSIANNLSFWTQNYEETLLDKGRFRHLLGPFDEIPSPILVQDLADELIRQRKLTRSSLHLLINGGLLQHLDFSDCPRLITDEVICMIADKCKKVKTLILSGCSRISSQAFEILANNIPYAVRLDFSKTKIGTLAIQSLFRSCCDLQDLALRHCQVCDNDVGVLCNMAMRKERFSLRKLDLSSSMVTDMGIRALLRTIPQLQEFLYSNLIGCIIAESPITEEYEHQYLLQLPTLGQETSSINNNETGQTSLRMLECTDFSHVTDNHIKLISFLCPKLVSLDLRFARGFSSAGLTDLLRLKHLKELKLASSDQLTFEGALLNYLRLHGQQLTVLSLEDFDGLDLHLVGQLCPHLRKLLVFMMSDSASFTSGEYGSVLNSTPFEHLEELALWCSNASTALTSAILNTVLPHCHALRSLEVIRVNALTDSVLHEAVESHGFLSLKSLTLHECNAVSRAPISRLILDDRNVLETLTLMDCFSITRRDYEGWLKLVKRRNYNLSVAWK</sequence>
<dbReference type="InParanoid" id="A0A7M7NYH3"/>
<evidence type="ECO:0000313" key="1">
    <source>
        <dbReference type="EnsemblMetazoa" id="XP_030841164"/>
    </source>
</evidence>
<dbReference type="OMA" id="DYADNYM"/>
<dbReference type="PANTHER" id="PTHR13318">
    <property type="entry name" value="PARTNER OF PAIRED, ISOFORM B-RELATED"/>
    <property type="match status" value="1"/>
</dbReference>
<dbReference type="InterPro" id="IPR032675">
    <property type="entry name" value="LRR_dom_sf"/>
</dbReference>
<dbReference type="Gene3D" id="3.80.10.10">
    <property type="entry name" value="Ribonuclease Inhibitor"/>
    <property type="match status" value="3"/>
</dbReference>
<dbReference type="RefSeq" id="XP_030841163.1">
    <property type="nucleotide sequence ID" value="XM_030985303.1"/>
</dbReference>
<dbReference type="EnsemblMetazoa" id="XM_030985304">
    <property type="protein sequence ID" value="XP_030841164"/>
    <property type="gene ID" value="LOC100891570"/>
</dbReference>
<keyword evidence="2" id="KW-1185">Reference proteome</keyword>
<reference evidence="1" key="2">
    <citation type="submission" date="2021-01" db="UniProtKB">
        <authorList>
            <consortium name="EnsemblMetazoa"/>
        </authorList>
    </citation>
    <scope>IDENTIFICATION</scope>
</reference>
<reference evidence="2" key="1">
    <citation type="submission" date="2015-02" db="EMBL/GenBank/DDBJ databases">
        <title>Genome sequencing for Strongylocentrotus purpuratus.</title>
        <authorList>
            <person name="Murali S."/>
            <person name="Liu Y."/>
            <person name="Vee V."/>
            <person name="English A."/>
            <person name="Wang M."/>
            <person name="Skinner E."/>
            <person name="Han Y."/>
            <person name="Muzny D.M."/>
            <person name="Worley K.C."/>
            <person name="Gibbs R.A."/>
        </authorList>
    </citation>
    <scope>NUCLEOTIDE SEQUENCE</scope>
</reference>
<dbReference type="AlphaFoldDB" id="A0A7M7NYH3"/>
<dbReference type="RefSeq" id="XP_030841164.1">
    <property type="nucleotide sequence ID" value="XM_030985304.1"/>
</dbReference>